<name>A0A376MML1_ECOLX</name>
<sequence length="47" mass="5631">MLCVWERNLITQMPELKALAAKEWQQIGEWDLSAYYVLNLVYNEPMQ</sequence>
<accession>A0A376MML1</accession>
<gene>
    <name evidence="1" type="primary">ybl159_2</name>
    <name evidence="1" type="ORF">NCTC11112_01628</name>
</gene>
<dbReference type="Proteomes" id="UP000254817">
    <property type="component" value="Unassembled WGS sequence"/>
</dbReference>
<dbReference type="AlphaFoldDB" id="A0A376MML1"/>
<reference evidence="1 2" key="1">
    <citation type="submission" date="2018-06" db="EMBL/GenBank/DDBJ databases">
        <authorList>
            <consortium name="Pathogen Informatics"/>
            <person name="Doyle S."/>
        </authorList>
    </citation>
    <scope>NUCLEOTIDE SEQUENCE [LARGE SCALE GENOMIC DNA]</scope>
    <source>
        <strain evidence="1 2">NCTC11112</strain>
    </source>
</reference>
<evidence type="ECO:0000313" key="1">
    <source>
        <dbReference type="EMBL" id="STG51195.1"/>
    </source>
</evidence>
<protein>
    <submittedName>
        <fullName evidence="1">Ybl159</fullName>
    </submittedName>
</protein>
<evidence type="ECO:0000313" key="2">
    <source>
        <dbReference type="Proteomes" id="UP000254817"/>
    </source>
</evidence>
<proteinExistence type="predicted"/>
<dbReference type="EMBL" id="UGAW01000001">
    <property type="protein sequence ID" value="STG51195.1"/>
    <property type="molecule type" value="Genomic_DNA"/>
</dbReference>
<organism evidence="1 2">
    <name type="scientific">Escherichia coli</name>
    <dbReference type="NCBI Taxonomy" id="562"/>
    <lineage>
        <taxon>Bacteria</taxon>
        <taxon>Pseudomonadati</taxon>
        <taxon>Pseudomonadota</taxon>
        <taxon>Gammaproteobacteria</taxon>
        <taxon>Enterobacterales</taxon>
        <taxon>Enterobacteriaceae</taxon>
        <taxon>Escherichia</taxon>
    </lineage>
</organism>